<keyword evidence="5" id="KW-0472">Membrane</keyword>
<keyword evidence="2 4" id="KW-0479">Metal-binding</keyword>
<proteinExistence type="predicted"/>
<dbReference type="EMBL" id="JARXYA010000005">
    <property type="protein sequence ID" value="MDH6503900.1"/>
    <property type="molecule type" value="Genomic_DNA"/>
</dbReference>
<dbReference type="InterPro" id="IPR003468">
    <property type="entry name" value="Cyt_c_oxidase_monohaem-su/FixO"/>
</dbReference>
<keyword evidence="5" id="KW-1133">Transmembrane helix</keyword>
<evidence type="ECO:0000256" key="1">
    <source>
        <dbReference type="ARBA" id="ARBA00022617"/>
    </source>
</evidence>
<keyword evidence="1 4" id="KW-0349">Heme</keyword>
<dbReference type="Proteomes" id="UP001161160">
    <property type="component" value="Unassembled WGS sequence"/>
</dbReference>
<dbReference type="Gene3D" id="6.10.250.2250">
    <property type="match status" value="1"/>
</dbReference>
<dbReference type="SUPFAM" id="SSF46626">
    <property type="entry name" value="Cytochrome c"/>
    <property type="match status" value="1"/>
</dbReference>
<dbReference type="Gene3D" id="1.10.760.10">
    <property type="entry name" value="Cytochrome c-like domain"/>
    <property type="match status" value="1"/>
</dbReference>
<accession>A0AA43M911</accession>
<keyword evidence="8" id="KW-1185">Reference proteome</keyword>
<feature type="domain" description="Cytochrome c" evidence="6">
    <location>
        <begin position="57"/>
        <end position="202"/>
    </location>
</feature>
<dbReference type="GeneID" id="83596094"/>
<dbReference type="GO" id="GO:0020037">
    <property type="term" value="F:heme binding"/>
    <property type="evidence" value="ECO:0007669"/>
    <property type="project" value="InterPro"/>
</dbReference>
<comment type="caution">
    <text evidence="7">The sequence shown here is derived from an EMBL/GenBank/DDBJ whole genome shotgun (WGS) entry which is preliminary data.</text>
</comment>
<organism evidence="7 8">
    <name type="scientific">Polynucleobacter sphagniphilus</name>
    <dbReference type="NCBI Taxonomy" id="1743169"/>
    <lineage>
        <taxon>Bacteria</taxon>
        <taxon>Pseudomonadati</taxon>
        <taxon>Pseudomonadota</taxon>
        <taxon>Betaproteobacteria</taxon>
        <taxon>Burkholderiales</taxon>
        <taxon>Burkholderiaceae</taxon>
        <taxon>Polynucleobacter</taxon>
    </lineage>
</organism>
<gene>
    <name evidence="7" type="ORF">M2127_001204</name>
</gene>
<dbReference type="InterPro" id="IPR009056">
    <property type="entry name" value="Cyt_c-like_dom"/>
</dbReference>
<dbReference type="NCBIfam" id="TIGR00781">
    <property type="entry name" value="ccoO"/>
    <property type="match status" value="1"/>
</dbReference>
<evidence type="ECO:0000256" key="2">
    <source>
        <dbReference type="ARBA" id="ARBA00022723"/>
    </source>
</evidence>
<dbReference type="GO" id="GO:0046872">
    <property type="term" value="F:metal ion binding"/>
    <property type="evidence" value="ECO:0007669"/>
    <property type="project" value="UniProtKB-KW"/>
</dbReference>
<evidence type="ECO:0000256" key="4">
    <source>
        <dbReference type="PROSITE-ProRule" id="PRU00433"/>
    </source>
</evidence>
<dbReference type="NCBIfam" id="NF011055">
    <property type="entry name" value="PRK14487.1"/>
    <property type="match status" value="1"/>
</dbReference>
<sequence>MSQENKFFSHETIEKNVGWLIICTIIAVSFAGLVQIIPLFFQHSTTEPSPGVVPYTALRLAGRDVYQREGCVNCHSQQIRTLRSEVERYGPYSLAGESVFDHPFLWGSKRTGPDLARVGGRYSDEWHQIHLNNPRDVVPESIMPSYPWLAKSPADASSISSHMLAMRRLGVPYTDDEIANASKELEGKTELDALIAYLQGLGINRRYITIDEVVVK</sequence>
<feature type="transmembrane region" description="Helical" evidence="5">
    <location>
        <begin position="20"/>
        <end position="41"/>
    </location>
</feature>
<dbReference type="Pfam" id="PF02433">
    <property type="entry name" value="FixO"/>
    <property type="match status" value="1"/>
</dbReference>
<evidence type="ECO:0000313" key="8">
    <source>
        <dbReference type="Proteomes" id="UP001161160"/>
    </source>
</evidence>
<evidence type="ECO:0000259" key="6">
    <source>
        <dbReference type="PROSITE" id="PS51007"/>
    </source>
</evidence>
<dbReference type="AlphaFoldDB" id="A0AA43M911"/>
<reference evidence="7" key="1">
    <citation type="submission" date="2023-04" db="EMBL/GenBank/DDBJ databases">
        <title>Genome Encyclopedia of Bacteria and Archaea VI: Functional Genomics of Type Strains.</title>
        <authorList>
            <person name="Whitman W."/>
        </authorList>
    </citation>
    <scope>NUCLEOTIDE SEQUENCE</scope>
    <source>
        <strain evidence="7">Enz.4-51</strain>
    </source>
</reference>
<protein>
    <submittedName>
        <fullName evidence="7">Cytochrome c oxidase cbb3-type subunit 2</fullName>
    </submittedName>
</protein>
<evidence type="ECO:0000256" key="3">
    <source>
        <dbReference type="ARBA" id="ARBA00023004"/>
    </source>
</evidence>
<keyword evidence="3 4" id="KW-0408">Iron</keyword>
<dbReference type="InterPro" id="IPR036909">
    <property type="entry name" value="Cyt_c-like_dom_sf"/>
</dbReference>
<evidence type="ECO:0000256" key="5">
    <source>
        <dbReference type="SAM" id="Phobius"/>
    </source>
</evidence>
<name>A0AA43M911_9BURK</name>
<dbReference type="RefSeq" id="WP_076023489.1">
    <property type="nucleotide sequence ID" value="NZ_JAQFIK010000004.1"/>
</dbReference>
<keyword evidence="5" id="KW-0812">Transmembrane</keyword>
<evidence type="ECO:0000313" key="7">
    <source>
        <dbReference type="EMBL" id="MDH6503900.1"/>
    </source>
</evidence>
<dbReference type="GO" id="GO:0009055">
    <property type="term" value="F:electron transfer activity"/>
    <property type="evidence" value="ECO:0007669"/>
    <property type="project" value="InterPro"/>
</dbReference>
<dbReference type="PROSITE" id="PS51007">
    <property type="entry name" value="CYTC"/>
    <property type="match status" value="1"/>
</dbReference>